<dbReference type="Proteomes" id="UP000076632">
    <property type="component" value="Unassembled WGS sequence"/>
</dbReference>
<dbReference type="OrthoDB" id="2129688at2759"/>
<evidence type="ECO:0000313" key="1">
    <source>
        <dbReference type="EMBL" id="KZF23054.1"/>
    </source>
</evidence>
<dbReference type="InParanoid" id="A0A165H6J9"/>
<dbReference type="AlphaFoldDB" id="A0A165H6J9"/>
<sequence>MSRSQFPRYTDGDVIITLAEVHTYQLHSSVLRRCSAHFRRLLIEEKATKPDETARESGVYVRYQLELADYELDGVGWVVIKSTDSMNNGTSPTADSRPEAPRLALHRFTHYDNLFRTFYHIKPALDETNLILTIRDSMGLMELAERLGSISAITECIENALLDHGQPLFQSIAVNTMAWLDLAYRLQSATIMKESLIHVIGQWNSLTSETKSQMKPDVFGVCEKKYHELNEKKREIDSEILCHYTPECFAPGQSNISPNYRVLDSTKICGWMTVAIFRETYGRAINDGLNFRAEDGGAKLYRQIASCDDLVTQPAAKRFCEQFQLTEERDCIEIQLFKLKLRLKQLVQPLLVNRSLLDVKVQPLKYLTCVQIRTDDLKFLTERRNLESRG</sequence>
<evidence type="ECO:0000313" key="2">
    <source>
        <dbReference type="Proteomes" id="UP000076632"/>
    </source>
</evidence>
<dbReference type="PANTHER" id="PTHR38119">
    <property type="entry name" value="BTB DOMAIN-CONTAINING PROTEIN-RELATED"/>
    <property type="match status" value="1"/>
</dbReference>
<keyword evidence="2" id="KW-1185">Reference proteome</keyword>
<reference evidence="1 2" key="1">
    <citation type="journal article" date="2016" name="Fungal Biol.">
        <title>The genome of Xylona heveae provides a window into fungal endophytism.</title>
        <authorList>
            <person name="Gazis R."/>
            <person name="Kuo A."/>
            <person name="Riley R."/>
            <person name="LaButti K."/>
            <person name="Lipzen A."/>
            <person name="Lin J."/>
            <person name="Amirebrahimi M."/>
            <person name="Hesse C.N."/>
            <person name="Spatafora J.W."/>
            <person name="Henrissat B."/>
            <person name="Hainaut M."/>
            <person name="Grigoriev I.V."/>
            <person name="Hibbett D.S."/>
        </authorList>
    </citation>
    <scope>NUCLEOTIDE SEQUENCE [LARGE SCALE GENOMIC DNA]</scope>
    <source>
        <strain evidence="1 2">TC161</strain>
    </source>
</reference>
<dbReference type="GeneID" id="28901214"/>
<dbReference type="OMA" id="WMALTFF"/>
<dbReference type="STRING" id="1328760.A0A165H6J9"/>
<accession>A0A165H6J9</accession>
<name>A0A165H6J9_XYLHT</name>
<protein>
    <recommendedName>
        <fullName evidence="3">BTB domain-containing protein</fullName>
    </recommendedName>
</protein>
<organism evidence="1 2">
    <name type="scientific">Xylona heveae (strain CBS 132557 / TC161)</name>
    <dbReference type="NCBI Taxonomy" id="1328760"/>
    <lineage>
        <taxon>Eukaryota</taxon>
        <taxon>Fungi</taxon>
        <taxon>Dikarya</taxon>
        <taxon>Ascomycota</taxon>
        <taxon>Pezizomycotina</taxon>
        <taxon>Xylonomycetes</taxon>
        <taxon>Xylonales</taxon>
        <taxon>Xylonaceae</taxon>
        <taxon>Xylona</taxon>
    </lineage>
</organism>
<dbReference type="RefSeq" id="XP_018188609.1">
    <property type="nucleotide sequence ID" value="XM_018336077.1"/>
</dbReference>
<gene>
    <name evidence="1" type="ORF">L228DRAFT_283113</name>
</gene>
<dbReference type="PANTHER" id="PTHR38119:SF2">
    <property type="entry name" value="TRANSCRIPTION FACTOR DOMAIN-CONTAINING PROTEIN"/>
    <property type="match status" value="1"/>
</dbReference>
<dbReference type="EMBL" id="KV407458">
    <property type="protein sequence ID" value="KZF23054.1"/>
    <property type="molecule type" value="Genomic_DNA"/>
</dbReference>
<evidence type="ECO:0008006" key="3">
    <source>
        <dbReference type="Google" id="ProtNLM"/>
    </source>
</evidence>
<proteinExistence type="predicted"/>